<dbReference type="GO" id="GO:1902929">
    <property type="term" value="C:plasma membrane of growing cell tip"/>
    <property type="evidence" value="ECO:0007669"/>
    <property type="project" value="TreeGrafter"/>
</dbReference>
<gene>
    <name evidence="7" type="ORF">GLAREA_00765</name>
</gene>
<keyword evidence="8" id="KW-1185">Reference proteome</keyword>
<dbReference type="InterPro" id="IPR048266">
    <property type="entry name" value="Rax2-like_second"/>
</dbReference>
<dbReference type="KEGG" id="glz:GLAREA_00765"/>
<dbReference type="RefSeq" id="XP_008083714.1">
    <property type="nucleotide sequence ID" value="XM_008085523.1"/>
</dbReference>
<dbReference type="SUPFAM" id="SSF50965">
    <property type="entry name" value="Galactose oxidase, central domain"/>
    <property type="match status" value="1"/>
</dbReference>
<evidence type="ECO:0000259" key="6">
    <source>
        <dbReference type="Pfam" id="PF20843"/>
    </source>
</evidence>
<evidence type="ECO:0000313" key="8">
    <source>
        <dbReference type="Proteomes" id="UP000016922"/>
    </source>
</evidence>
<feature type="signal peptide" evidence="3">
    <location>
        <begin position="1"/>
        <end position="32"/>
    </location>
</feature>
<dbReference type="Pfam" id="PF20843">
    <property type="entry name" value="Rax2_3"/>
    <property type="match status" value="1"/>
</dbReference>
<evidence type="ECO:0000256" key="1">
    <source>
        <dbReference type="SAM" id="MobiDB-lite"/>
    </source>
</evidence>
<dbReference type="OrthoDB" id="2503993at2759"/>
<keyword evidence="2" id="KW-0812">Transmembrane</keyword>
<dbReference type="HOGENOM" id="CLU_005863_0_0_1"/>
<dbReference type="PANTHER" id="PTHR31778">
    <property type="entry name" value="BUD SITE SELECTION PROTEIN RAX2"/>
    <property type="match status" value="1"/>
</dbReference>
<reference evidence="7 8" key="1">
    <citation type="journal article" date="2013" name="BMC Genomics">
        <title>Genomics-driven discovery of the pneumocandin biosynthetic gene cluster in the fungus Glarea lozoyensis.</title>
        <authorList>
            <person name="Chen L."/>
            <person name="Yue Q."/>
            <person name="Zhang X."/>
            <person name="Xiang M."/>
            <person name="Wang C."/>
            <person name="Li S."/>
            <person name="Che Y."/>
            <person name="Ortiz-Lopez F.J."/>
            <person name="Bills G.F."/>
            <person name="Liu X."/>
            <person name="An Z."/>
        </authorList>
    </citation>
    <scope>NUCLEOTIDE SEQUENCE [LARGE SCALE GENOMIC DNA]</scope>
    <source>
        <strain evidence="8">ATCC 20868 / MF5171</strain>
    </source>
</reference>
<dbReference type="InterPro" id="IPR024982">
    <property type="entry name" value="Rax2-like_C"/>
</dbReference>
<dbReference type="AlphaFoldDB" id="S3CVB6"/>
<sequence>MKLSTWWSPVKEPPSSLRFALLLASLSTVSEAITFTPVPSANLDLSSSGRVGLVGDFSGISLYEFEGQGQNGFSTNGSQSILARLPNGAFTSLASADGSIQAMCSFVKDGAMAGVVVGGSFTSIGGVETRGAALINANTSAVTPLTGLTGSVNALLCDPSSNSVYVGGSFTGANSTNAIMWVGDAGWTNLPFAGFNGPVSSITKAGNGNIIFGGNFTGLGNATGPSNPDQQIVNISGANITSGSSTAAAGFSDPRNILCKNSSTDGAGSTWLLADNTPGFWQATFGFGFQPTKLRLRNTHLDGRGTKTWRFTAQPINGIMNFTYTDPATGQNASCTSECPLSDRSDVEFQDFHFVNDVGMNAFRIDISAFYGSGGGLNGIELFQDDIFAYAINSFNEPTCSSTGSPSNATNTGPWAITPSGASSSQYLTAVVDQSTTDNVVFYPDIKQSGTYSVNIYTPGCRQDNSCATRGEVTLSGVLSGTTGNQTFRDIFQTNEFDKYDQIFFGSVDATSSSFRPSVTLSPKAGQNIPNFSVVAQRVSFILTAPSSTGGLNGIFEYDPSQATVNTADFANSTFDTAGMSISAGSGISSLITSGSTTFIGGDFSSNNFSNIFSITDAGATPLPGGSLNGAVSTLFVDGTSLYVGGNFTNTNTSTVAGLSHVGLYDTSRNTWAALGAGVDGMVSEIIPLSINISANTLESVITLSGTFGNINAFGSNRSIAVAGFATWVPSRNNWLQNIDSATTSIQGKLSATVEVSSGVSLFAGHLSTSQFNTNGAVELQSTSSLGTFPVRIQPQQSQTSSTLSKRATTTGNLSGVTTGLFDESRNRNLTILGGHFTANATDGSQINNLVIINNAASNDVSGVGDEISNDSTILALALQDDTLWIGGSLRGTVGDSAVNGLFSYNLASSTFGAQPPALAGGDSTARTIAVRPDTGDIYVGGSFESAGALQCPAVCVFVTGSSQWDRPGSTLAGIAHTMFWASETMLIAGGELNLDGGNISVAMYDAKAQNWTAAPAATMIPGPVTAMTSVNNDSAQLWVAGFSANGSAFVMKYDGSNWNSVPATLGSGSSVRGLQILPVTSDHGSSEFLSRDQVLLMTGSLNIPGFGNASAVVFNGTDYLPYALTNSATSTSGSLSQFFSSKVVQFGSNKSGRLAVGFVVLIALACALGLVFLLVVAGVVAERLRRKREGYMPAAQTSSYDRGTSRIPPEQLFGSLGQGRSGVEKQSTRI</sequence>
<dbReference type="eggNOG" id="ENOG502QQZD">
    <property type="taxonomic scope" value="Eukaryota"/>
</dbReference>
<name>S3CVB6_GLAL2</name>
<feature type="transmembrane region" description="Helical" evidence="2">
    <location>
        <begin position="1155"/>
        <end position="1182"/>
    </location>
</feature>
<dbReference type="Pfam" id="PF20842">
    <property type="entry name" value="Rax2_2"/>
    <property type="match status" value="1"/>
</dbReference>
<feature type="region of interest" description="Disordered" evidence="1">
    <location>
        <begin position="1196"/>
        <end position="1231"/>
    </location>
</feature>
<proteinExistence type="predicted"/>
<evidence type="ECO:0000256" key="2">
    <source>
        <dbReference type="SAM" id="Phobius"/>
    </source>
</evidence>
<protein>
    <submittedName>
        <fullName evidence="7">Galactose oxidase, central</fullName>
    </submittedName>
</protein>
<evidence type="ECO:0000256" key="3">
    <source>
        <dbReference type="SAM" id="SignalP"/>
    </source>
</evidence>
<dbReference type="PANTHER" id="PTHR31778:SF2">
    <property type="entry name" value="BUD SITE SELECTION PROTEIN RAX2"/>
    <property type="match status" value="1"/>
</dbReference>
<dbReference type="InterPro" id="IPR011043">
    <property type="entry name" value="Gal_Oxase/kelch_b-propeller"/>
</dbReference>
<evidence type="ECO:0000313" key="7">
    <source>
        <dbReference type="EMBL" id="EPE29605.1"/>
    </source>
</evidence>
<feature type="domain" description="Rax2-like C-terminal" evidence="4">
    <location>
        <begin position="902"/>
        <end position="1150"/>
    </location>
</feature>
<organism evidence="7 8">
    <name type="scientific">Glarea lozoyensis (strain ATCC 20868 / MF5171)</name>
    <dbReference type="NCBI Taxonomy" id="1116229"/>
    <lineage>
        <taxon>Eukaryota</taxon>
        <taxon>Fungi</taxon>
        <taxon>Dikarya</taxon>
        <taxon>Ascomycota</taxon>
        <taxon>Pezizomycotina</taxon>
        <taxon>Leotiomycetes</taxon>
        <taxon>Helotiales</taxon>
        <taxon>Helotiaceae</taxon>
        <taxon>Glarea</taxon>
    </lineage>
</organism>
<keyword evidence="3" id="KW-0732">Signal</keyword>
<feature type="domain" description="Rax2-like second" evidence="5">
    <location>
        <begin position="228"/>
        <end position="377"/>
    </location>
</feature>
<feature type="domain" description="Rax2-like third" evidence="6">
    <location>
        <begin position="388"/>
        <end position="543"/>
    </location>
</feature>
<dbReference type="STRING" id="1116229.S3CVB6"/>
<dbReference type="InterPro" id="IPR048265">
    <property type="entry name" value="Rax2-like_third"/>
</dbReference>
<keyword evidence="2" id="KW-1133">Transmembrane helix</keyword>
<dbReference type="Proteomes" id="UP000016922">
    <property type="component" value="Unassembled WGS sequence"/>
</dbReference>
<accession>S3CVB6</accession>
<keyword evidence="2" id="KW-0472">Membrane</keyword>
<dbReference type="GeneID" id="19459823"/>
<dbReference type="Pfam" id="PF12768">
    <property type="entry name" value="Rax2"/>
    <property type="match status" value="1"/>
</dbReference>
<dbReference type="EMBL" id="KE145367">
    <property type="protein sequence ID" value="EPE29605.1"/>
    <property type="molecule type" value="Genomic_DNA"/>
</dbReference>
<evidence type="ECO:0000259" key="4">
    <source>
        <dbReference type="Pfam" id="PF12768"/>
    </source>
</evidence>
<dbReference type="OMA" id="NMYTPGC"/>
<evidence type="ECO:0000259" key="5">
    <source>
        <dbReference type="Pfam" id="PF20842"/>
    </source>
</evidence>
<feature type="chain" id="PRO_5004507794" evidence="3">
    <location>
        <begin position="33"/>
        <end position="1231"/>
    </location>
</feature>